<dbReference type="Pfam" id="PF21109">
    <property type="entry name" value="Stonustoxin_helical"/>
    <property type="match status" value="1"/>
</dbReference>
<dbReference type="InterPro" id="IPR048997">
    <property type="entry name" value="Stonustoxin-like_helical"/>
</dbReference>
<gene>
    <name evidence="3" type="ORF">PFLUV_G00206730</name>
</gene>
<feature type="domain" description="SNTX thioredoxin-like" evidence="1">
    <location>
        <begin position="133"/>
        <end position="251"/>
    </location>
</feature>
<dbReference type="PANTHER" id="PTHR31594">
    <property type="entry name" value="AIG1-TYPE G DOMAIN-CONTAINING PROTEIN"/>
    <property type="match status" value="1"/>
</dbReference>
<reference evidence="3 4" key="1">
    <citation type="submission" date="2019-06" db="EMBL/GenBank/DDBJ databases">
        <title>A chromosome-scale genome assembly of the European perch, Perca fluviatilis.</title>
        <authorList>
            <person name="Roques C."/>
            <person name="Zahm M."/>
            <person name="Cabau C."/>
            <person name="Klopp C."/>
            <person name="Bouchez O."/>
            <person name="Donnadieu C."/>
            <person name="Kuhl H."/>
            <person name="Gislard M."/>
            <person name="Guendouz S."/>
            <person name="Journot L."/>
            <person name="Haffray P."/>
            <person name="Bestin A."/>
            <person name="Morvezen R."/>
            <person name="Feron R."/>
            <person name="Wen M."/>
            <person name="Jouanno E."/>
            <person name="Herpin A."/>
            <person name="Schartl M."/>
            <person name="Postlethwait J."/>
            <person name="Schaerlinger B."/>
            <person name="Chardard D."/>
            <person name="Lecocq T."/>
            <person name="Poncet C."/>
            <person name="Jaffrelo L."/>
            <person name="Lampietro C."/>
            <person name="Guiguen Y."/>
        </authorList>
    </citation>
    <scope>NUCLEOTIDE SEQUENCE [LARGE SCALE GENOMIC DNA]</scope>
    <source>
        <tissue evidence="3">Blood</tissue>
    </source>
</reference>
<evidence type="ECO:0000259" key="1">
    <source>
        <dbReference type="Pfam" id="PF18078"/>
    </source>
</evidence>
<name>A0A6A5EG53_PERFL</name>
<comment type="caution">
    <text evidence="3">The sequence shown here is derived from an EMBL/GenBank/DDBJ whole genome shotgun (WGS) entry which is preliminary data.</text>
</comment>
<accession>A0A6A5EG53</accession>
<dbReference type="Pfam" id="PF18078">
    <property type="entry name" value="Thioredoxin_11"/>
    <property type="match status" value="1"/>
</dbReference>
<keyword evidence="4" id="KW-1185">Reference proteome</keyword>
<evidence type="ECO:0000313" key="4">
    <source>
        <dbReference type="Proteomes" id="UP000465112"/>
    </source>
</evidence>
<proteinExistence type="predicted"/>
<evidence type="ECO:0000313" key="3">
    <source>
        <dbReference type="EMBL" id="KAF1378005.1"/>
    </source>
</evidence>
<organism evidence="3 4">
    <name type="scientific">Perca fluviatilis</name>
    <name type="common">European perch</name>
    <dbReference type="NCBI Taxonomy" id="8168"/>
    <lineage>
        <taxon>Eukaryota</taxon>
        <taxon>Metazoa</taxon>
        <taxon>Chordata</taxon>
        <taxon>Craniata</taxon>
        <taxon>Vertebrata</taxon>
        <taxon>Euteleostomi</taxon>
        <taxon>Actinopterygii</taxon>
        <taxon>Neopterygii</taxon>
        <taxon>Teleostei</taxon>
        <taxon>Neoteleostei</taxon>
        <taxon>Acanthomorphata</taxon>
        <taxon>Eupercaria</taxon>
        <taxon>Perciformes</taxon>
        <taxon>Percoidei</taxon>
        <taxon>Percidae</taxon>
        <taxon>Percinae</taxon>
        <taxon>Perca</taxon>
    </lineage>
</organism>
<dbReference type="Proteomes" id="UP000465112">
    <property type="component" value="Chromosome 17"/>
</dbReference>
<feature type="domain" description="Stonustoxin-like helical" evidence="2">
    <location>
        <begin position="29"/>
        <end position="122"/>
    </location>
</feature>
<dbReference type="InterPro" id="IPR040581">
    <property type="entry name" value="Thioredoxin_11"/>
</dbReference>
<dbReference type="AlphaFoldDB" id="A0A6A5EG53"/>
<sequence length="265" mass="30360">MPLENFNSEAAELKKEISSEVVGKVQYHLDKLREIGMRCNDSLEDKVVEQFPVIREELRTFQTLCGKHATNLQQALAKKLPSIREGKEDESSLNQLFEDREKSPFSQEKLTKWLEHKEREINVIRSCVDTMEGIKIVPNQSALDRQVFARGVEDALCFVFTSVERGDTYLDVMAGYLDYPKLGSTNEDPWYYSNEVLNKMRKKAKAFQHFANAQKSNSRFCFLVAAIANKNYTGATIYHYEKGNLVSEDFSNLEVKSSSDTCDIL</sequence>
<dbReference type="InterPro" id="IPR052090">
    <property type="entry name" value="Cytolytic_pore-forming_toxin"/>
</dbReference>
<dbReference type="EMBL" id="VHII01000017">
    <property type="protein sequence ID" value="KAF1378005.1"/>
    <property type="molecule type" value="Genomic_DNA"/>
</dbReference>
<dbReference type="PANTHER" id="PTHR31594:SF16">
    <property type="entry name" value="SI:CH211-281L24.3"/>
    <property type="match status" value="1"/>
</dbReference>
<protein>
    <submittedName>
        <fullName evidence="3">Uncharacterized protein</fullName>
    </submittedName>
</protein>
<evidence type="ECO:0000259" key="2">
    <source>
        <dbReference type="Pfam" id="PF21109"/>
    </source>
</evidence>